<accession>A0A822VGU0</accession>
<protein>
    <submittedName>
        <fullName evidence="1">Uncharacterized protein</fullName>
    </submittedName>
</protein>
<gene>
    <name evidence="1" type="ORF">ERS132356_01602</name>
</gene>
<dbReference type="RefSeq" id="WP_023370572.1">
    <property type="nucleotide sequence ID" value="NZ_CECR01000049.1"/>
</dbReference>
<dbReference type="Proteomes" id="UP000075041">
    <property type="component" value="Unassembled WGS sequence"/>
</dbReference>
<reference evidence="1 2" key="1">
    <citation type="submission" date="2016-02" db="EMBL/GenBank/DDBJ databases">
        <authorList>
            <consortium name="Pathogen Informatics"/>
        </authorList>
    </citation>
    <scope>NUCLEOTIDE SEQUENCE [LARGE SCALE GENOMIC DNA]</scope>
    <source>
        <strain evidence="1 2">LOLA-SS005</strain>
    </source>
</reference>
<evidence type="ECO:0000313" key="2">
    <source>
        <dbReference type="Proteomes" id="UP000075041"/>
    </source>
</evidence>
<proteinExistence type="predicted"/>
<comment type="caution">
    <text evidence="1">The sequence shown here is derived from an EMBL/GenBank/DDBJ whole genome shotgun (WGS) entry which is preliminary data.</text>
</comment>
<sequence length="84" mass="9561">MSDHLVTFLKHRTIIVGEATVEFRSEIDYTIVAGEDENSVVQAITFCKNGLIVLSNSETRELWSNRKPILITENGKQVFTFETE</sequence>
<evidence type="ECO:0000313" key="1">
    <source>
        <dbReference type="EMBL" id="CYU15461.1"/>
    </source>
</evidence>
<dbReference type="AlphaFoldDB" id="A0A822VGU0"/>
<organism evidence="1 2">
    <name type="scientific">Streptococcus suis</name>
    <dbReference type="NCBI Taxonomy" id="1307"/>
    <lineage>
        <taxon>Bacteria</taxon>
        <taxon>Bacillati</taxon>
        <taxon>Bacillota</taxon>
        <taxon>Bacilli</taxon>
        <taxon>Lactobacillales</taxon>
        <taxon>Streptococcaceae</taxon>
        <taxon>Streptococcus</taxon>
    </lineage>
</organism>
<dbReference type="EMBL" id="FIFJ01000021">
    <property type="protein sequence ID" value="CYU15461.1"/>
    <property type="molecule type" value="Genomic_DNA"/>
</dbReference>
<name>A0A822VGU0_STRSU</name>